<evidence type="ECO:0008006" key="3">
    <source>
        <dbReference type="Google" id="ProtNLM"/>
    </source>
</evidence>
<dbReference type="KEGG" id="cbot:ATE48_18765"/>
<dbReference type="PANTHER" id="PTHR43019:SF23">
    <property type="entry name" value="PROTEASE DO-LIKE 5, CHLOROPLASTIC"/>
    <property type="match status" value="1"/>
</dbReference>
<proteinExistence type="predicted"/>
<reference evidence="1 2" key="1">
    <citation type="submission" date="2015-11" db="EMBL/GenBank/DDBJ databases">
        <title>Whole-Genome Sequence of Candidatus Oderbacter manganicum from the National Park Lower Oder Valley, Germany.</title>
        <authorList>
            <person name="Braun B."/>
            <person name="Liere K."/>
            <person name="Szewzyk U."/>
        </authorList>
    </citation>
    <scope>NUCLEOTIDE SEQUENCE [LARGE SCALE GENOMIC DNA]</scope>
    <source>
        <strain evidence="1 2">OTSz_A_272</strain>
    </source>
</reference>
<accession>A0A1B1AMK9</accession>
<dbReference type="InParanoid" id="A0A1B1AMK9"/>
<dbReference type="SUPFAM" id="SSF50494">
    <property type="entry name" value="Trypsin-like serine proteases"/>
    <property type="match status" value="1"/>
</dbReference>
<dbReference type="InterPro" id="IPR009003">
    <property type="entry name" value="Peptidase_S1_PA"/>
</dbReference>
<dbReference type="PANTHER" id="PTHR43019">
    <property type="entry name" value="SERINE ENDOPROTEASE DEGS"/>
    <property type="match status" value="1"/>
</dbReference>
<name>A0A1B1AMK9_9PROT</name>
<dbReference type="PRINTS" id="PR00834">
    <property type="entry name" value="PROTEASES2C"/>
</dbReference>
<evidence type="ECO:0000313" key="1">
    <source>
        <dbReference type="EMBL" id="ANP47794.1"/>
    </source>
</evidence>
<dbReference type="AlphaFoldDB" id="A0A1B1AMK9"/>
<sequence>MVLTNYHVVAPFFDSDDGAVFVLDNSAGFPRSMNAVIAVDARLDLALLYVRGITSTPATLALSPPRQLESVTALGFPAAADEIFGRVRESVSATSGQVTAVDLGPVGAFGPIELILHTATVNPGNSGGPLFNACGEIVGINTLRADPGETSNAFVASAVTEIASFLESYGVQPAVSDVVCSAQAGSVNAQSCEYDGAPLTAAIESRSLQSLEPLLAGIPETCGATLNQAWLARRSIAHDAVTMFLAMGGTWRLPDQRCSERISLDLSGSAVWGAAGERAQFERFISAVDGAVTTQTVFPEEEHPSTYRYSLSGDRLKIENLSSNTTWEMERCTG</sequence>
<organism evidence="1 2">
    <name type="scientific">Candidatus Viadribacter manganicus</name>
    <dbReference type="NCBI Taxonomy" id="1759059"/>
    <lineage>
        <taxon>Bacteria</taxon>
        <taxon>Pseudomonadati</taxon>
        <taxon>Pseudomonadota</taxon>
        <taxon>Alphaproteobacteria</taxon>
        <taxon>Hyphomonadales</taxon>
        <taxon>Hyphomonadaceae</taxon>
        <taxon>Candidatus Viadribacter</taxon>
    </lineage>
</organism>
<dbReference type="Proteomes" id="UP000092498">
    <property type="component" value="Chromosome"/>
</dbReference>
<protein>
    <recommendedName>
        <fullName evidence="3">Serine protease</fullName>
    </recommendedName>
</protein>
<dbReference type="Pfam" id="PF13365">
    <property type="entry name" value="Trypsin_2"/>
    <property type="match status" value="1"/>
</dbReference>
<dbReference type="GO" id="GO:0006508">
    <property type="term" value="P:proteolysis"/>
    <property type="evidence" value="ECO:0007669"/>
    <property type="project" value="InterPro"/>
</dbReference>
<evidence type="ECO:0000313" key="2">
    <source>
        <dbReference type="Proteomes" id="UP000092498"/>
    </source>
</evidence>
<dbReference type="InterPro" id="IPR001940">
    <property type="entry name" value="Peptidase_S1C"/>
</dbReference>
<dbReference type="EMBL" id="CP013244">
    <property type="protein sequence ID" value="ANP47794.1"/>
    <property type="molecule type" value="Genomic_DNA"/>
</dbReference>
<dbReference type="STRING" id="1759059.ATE48_18765"/>
<dbReference type="Gene3D" id="2.40.10.120">
    <property type="match status" value="1"/>
</dbReference>
<dbReference type="GO" id="GO:0004252">
    <property type="term" value="F:serine-type endopeptidase activity"/>
    <property type="evidence" value="ECO:0007669"/>
    <property type="project" value="InterPro"/>
</dbReference>
<gene>
    <name evidence="1" type="ORF">ATE48_18765</name>
</gene>
<keyword evidence="2" id="KW-1185">Reference proteome</keyword>